<dbReference type="InterPro" id="IPR012132">
    <property type="entry name" value="GMC_OxRdtase"/>
</dbReference>
<keyword evidence="2 3" id="KW-0274">FAD</keyword>
<feature type="binding site" evidence="2">
    <location>
        <begin position="22"/>
        <end position="23"/>
    </location>
    <ligand>
        <name>FAD</name>
        <dbReference type="ChEBI" id="CHEBI:57692"/>
    </ligand>
</feature>
<accession>A0A9P7YNN2</accession>
<keyword evidence="3" id="KW-0285">Flavoprotein</keyword>
<evidence type="ECO:0000313" key="7">
    <source>
        <dbReference type="Proteomes" id="UP000824998"/>
    </source>
</evidence>
<comment type="caution">
    <text evidence="6">The sequence shown here is derived from an EMBL/GenBank/DDBJ whole genome shotgun (WGS) entry which is preliminary data.</text>
</comment>
<dbReference type="InterPro" id="IPR036188">
    <property type="entry name" value="FAD/NAD-bd_sf"/>
</dbReference>
<dbReference type="SUPFAM" id="SSF51905">
    <property type="entry name" value="FAD/NAD(P)-binding domain"/>
    <property type="match status" value="1"/>
</dbReference>
<dbReference type="PANTHER" id="PTHR11552:SF210">
    <property type="entry name" value="GLUCOSE-METHANOL-CHOLINE OXIDOREDUCTASE N-TERMINAL DOMAIN-CONTAINING PROTEIN-RELATED"/>
    <property type="match status" value="1"/>
</dbReference>
<dbReference type="PIRSF" id="PIRSF000137">
    <property type="entry name" value="Alcohol_oxidase"/>
    <property type="match status" value="1"/>
</dbReference>
<name>A0A9P7YNN2_9HELO</name>
<dbReference type="Gene3D" id="3.50.50.60">
    <property type="entry name" value="FAD/NAD(P)-binding domain"/>
    <property type="match status" value="1"/>
</dbReference>
<evidence type="ECO:0000256" key="1">
    <source>
        <dbReference type="ARBA" id="ARBA00010790"/>
    </source>
</evidence>
<feature type="domain" description="Glucose-methanol-choline oxidoreductase N-terminal" evidence="5">
    <location>
        <begin position="282"/>
        <end position="296"/>
    </location>
</feature>
<gene>
    <name evidence="6" type="ORF">BJ875DRAFT_481595</name>
</gene>
<dbReference type="Proteomes" id="UP000824998">
    <property type="component" value="Unassembled WGS sequence"/>
</dbReference>
<evidence type="ECO:0000259" key="5">
    <source>
        <dbReference type="PROSITE" id="PS00624"/>
    </source>
</evidence>
<dbReference type="AlphaFoldDB" id="A0A9P7YNN2"/>
<sequence>MTSSATTLPEKVFDYVVIGGGTSGLVVAARLTEDPNVRVLVLEAGENQLANPMINIPAMWTAILGSEMDYAFKTIPQDHLKGRILRHPQGKALGGSSALNAEIFVAPSKSEIDAWGKLGNQGWDWEALAPYYRKFHTFNLPSEANREHLGLEWSDEKARGVSGPIQTSFPIGPEDPLSKAWVDTFKGMGNGIKVDPLTGLAHGGYSNASTIDPATKTRSYSASAYYAPASGRPNLTVWTGATVKRLLLENSREGVVATGVSFLKDGEVKEVKASKEVILAAGAFQSPKLLELSGIGNSELLKSLGIEVIVENPNVGENLQDHAISAVSFEVTDSTTTADPLMRQEPAAVEYATGLYMGSQTGPLSCGSVASHALMPMTQVLTGKDAMSEIAALFENYASKNGTDPAFDFVREVTLSPEQASACILMFAAQVNAHDDKGEPGGKNYLQMPGEGNFITICSLLCHPLSRGSTHISSSDVNAPPTIDPKYLSHPLDIEVLSRHLLSVETLAKKQPLTAYLKPDGRRNHATATFKNDLNLAKDYAKTTVISNNHPSCTCPMLPKEKGGVVDDRLRVYGVANLRVVDSSVMPLIPRGNIVTSVYAVAERAADIIKEDAEN</sequence>
<proteinExistence type="inferred from homology"/>
<evidence type="ECO:0000313" key="6">
    <source>
        <dbReference type="EMBL" id="KAG9237169.1"/>
    </source>
</evidence>
<dbReference type="PROSITE" id="PS00623">
    <property type="entry name" value="GMC_OXRED_1"/>
    <property type="match status" value="1"/>
</dbReference>
<reference evidence="6" key="1">
    <citation type="journal article" date="2021" name="IMA Fungus">
        <title>Genomic characterization of three marine fungi, including Emericellopsis atlantica sp. nov. with signatures of a generalist lifestyle and marine biomass degradation.</title>
        <authorList>
            <person name="Hagestad O.C."/>
            <person name="Hou L."/>
            <person name="Andersen J.H."/>
            <person name="Hansen E.H."/>
            <person name="Altermark B."/>
            <person name="Li C."/>
            <person name="Kuhnert E."/>
            <person name="Cox R.J."/>
            <person name="Crous P.W."/>
            <person name="Spatafora J.W."/>
            <person name="Lail K."/>
            <person name="Amirebrahimi M."/>
            <person name="Lipzen A."/>
            <person name="Pangilinan J."/>
            <person name="Andreopoulos W."/>
            <person name="Hayes R.D."/>
            <person name="Ng V."/>
            <person name="Grigoriev I.V."/>
            <person name="Jackson S.A."/>
            <person name="Sutton T.D.S."/>
            <person name="Dobson A.D.W."/>
            <person name="Rama T."/>
        </authorList>
    </citation>
    <scope>NUCLEOTIDE SEQUENCE</scope>
    <source>
        <strain evidence="6">TRa018bII</strain>
    </source>
</reference>
<dbReference type="Pfam" id="PF00732">
    <property type="entry name" value="GMC_oxred_N"/>
    <property type="match status" value="1"/>
</dbReference>
<dbReference type="OrthoDB" id="269227at2759"/>
<protein>
    <recommendedName>
        <fullName evidence="4 5">Glucose-methanol-choline oxidoreductase N-terminal domain-containing protein</fullName>
    </recommendedName>
</protein>
<evidence type="ECO:0000256" key="2">
    <source>
        <dbReference type="PIRSR" id="PIRSR000137-2"/>
    </source>
</evidence>
<dbReference type="InterPro" id="IPR000172">
    <property type="entry name" value="GMC_OxRdtase_N"/>
</dbReference>
<keyword evidence="7" id="KW-1185">Reference proteome</keyword>
<dbReference type="EMBL" id="MU251392">
    <property type="protein sequence ID" value="KAG9237169.1"/>
    <property type="molecule type" value="Genomic_DNA"/>
</dbReference>
<dbReference type="Pfam" id="PF05199">
    <property type="entry name" value="GMC_oxred_C"/>
    <property type="match status" value="1"/>
</dbReference>
<dbReference type="PROSITE" id="PS00624">
    <property type="entry name" value="GMC_OXRED_2"/>
    <property type="match status" value="1"/>
</dbReference>
<dbReference type="GO" id="GO:0016614">
    <property type="term" value="F:oxidoreductase activity, acting on CH-OH group of donors"/>
    <property type="evidence" value="ECO:0007669"/>
    <property type="project" value="InterPro"/>
</dbReference>
<dbReference type="InterPro" id="IPR007867">
    <property type="entry name" value="GMC_OxRtase_C"/>
</dbReference>
<dbReference type="Gene3D" id="3.30.560.10">
    <property type="entry name" value="Glucose Oxidase, domain 3"/>
    <property type="match status" value="1"/>
</dbReference>
<dbReference type="GO" id="GO:0050660">
    <property type="term" value="F:flavin adenine dinucleotide binding"/>
    <property type="evidence" value="ECO:0007669"/>
    <property type="project" value="InterPro"/>
</dbReference>
<dbReference type="SUPFAM" id="SSF54373">
    <property type="entry name" value="FAD-linked reductases, C-terminal domain"/>
    <property type="match status" value="1"/>
</dbReference>
<feature type="binding site" evidence="2">
    <location>
        <position position="243"/>
    </location>
    <ligand>
        <name>FAD</name>
        <dbReference type="ChEBI" id="CHEBI:57692"/>
    </ligand>
</feature>
<organism evidence="6 7">
    <name type="scientific">Amylocarpus encephaloides</name>
    <dbReference type="NCBI Taxonomy" id="45428"/>
    <lineage>
        <taxon>Eukaryota</taxon>
        <taxon>Fungi</taxon>
        <taxon>Dikarya</taxon>
        <taxon>Ascomycota</taxon>
        <taxon>Pezizomycotina</taxon>
        <taxon>Leotiomycetes</taxon>
        <taxon>Helotiales</taxon>
        <taxon>Helotiales incertae sedis</taxon>
        <taxon>Amylocarpus</taxon>
    </lineage>
</organism>
<comment type="cofactor">
    <cofactor evidence="2">
        <name>FAD</name>
        <dbReference type="ChEBI" id="CHEBI:57692"/>
    </cofactor>
</comment>
<evidence type="ECO:0000256" key="3">
    <source>
        <dbReference type="RuleBase" id="RU003968"/>
    </source>
</evidence>
<evidence type="ECO:0000259" key="4">
    <source>
        <dbReference type="PROSITE" id="PS00623"/>
    </source>
</evidence>
<feature type="domain" description="Glucose-methanol-choline oxidoreductase N-terminal" evidence="4">
    <location>
        <begin position="90"/>
        <end position="113"/>
    </location>
</feature>
<dbReference type="PANTHER" id="PTHR11552">
    <property type="entry name" value="GLUCOSE-METHANOL-CHOLINE GMC OXIDOREDUCTASE"/>
    <property type="match status" value="1"/>
</dbReference>
<comment type="similarity">
    <text evidence="1 3">Belongs to the GMC oxidoreductase family.</text>
</comment>